<name>A0A1H2U2P9_9FLAO</name>
<proteinExistence type="predicted"/>
<keyword evidence="2" id="KW-1185">Reference proteome</keyword>
<accession>A0A1H2U2P9</accession>
<dbReference type="RefSeq" id="WP_090120066.1">
    <property type="nucleotide sequence ID" value="NZ_FNNJ01000001.1"/>
</dbReference>
<dbReference type="AlphaFoldDB" id="A0A1H2U2P9"/>
<evidence type="ECO:0000313" key="2">
    <source>
        <dbReference type="Proteomes" id="UP000199595"/>
    </source>
</evidence>
<organism evidence="1 2">
    <name type="scientific">Lutibacter oricola</name>
    <dbReference type="NCBI Taxonomy" id="762486"/>
    <lineage>
        <taxon>Bacteria</taxon>
        <taxon>Pseudomonadati</taxon>
        <taxon>Bacteroidota</taxon>
        <taxon>Flavobacteriia</taxon>
        <taxon>Flavobacteriales</taxon>
        <taxon>Flavobacteriaceae</taxon>
        <taxon>Lutibacter</taxon>
    </lineage>
</organism>
<dbReference type="STRING" id="762486.SAMN05444411_101875"/>
<gene>
    <name evidence="1" type="ORF">SAMN05444411_101875</name>
</gene>
<sequence length="96" mass="11173">MDELIEEYLTNHSVFLVEMALEKLVAKTTEANYLEIISKIEKFPNSTEIDVAMYIHDIAKPNYVDLKLNIQLKKLAFKDKDAIEELDFALLKIQKK</sequence>
<evidence type="ECO:0000313" key="1">
    <source>
        <dbReference type="EMBL" id="SDW50502.1"/>
    </source>
</evidence>
<reference evidence="1 2" key="1">
    <citation type="submission" date="2016-10" db="EMBL/GenBank/DDBJ databases">
        <authorList>
            <person name="de Groot N.N."/>
        </authorList>
    </citation>
    <scope>NUCLEOTIDE SEQUENCE [LARGE SCALE GENOMIC DNA]</scope>
    <source>
        <strain evidence="1 2">DSM 24956</strain>
    </source>
</reference>
<protein>
    <submittedName>
        <fullName evidence="1">Uncharacterized protein</fullName>
    </submittedName>
</protein>
<dbReference type="EMBL" id="FNNJ01000001">
    <property type="protein sequence ID" value="SDW50502.1"/>
    <property type="molecule type" value="Genomic_DNA"/>
</dbReference>
<dbReference type="Proteomes" id="UP000199595">
    <property type="component" value="Unassembled WGS sequence"/>
</dbReference>